<evidence type="ECO:0000256" key="1">
    <source>
        <dbReference type="SAM" id="Phobius"/>
    </source>
</evidence>
<organism evidence="2 3">
    <name type="scientific">Phytophthora pseudosyringae</name>
    <dbReference type="NCBI Taxonomy" id="221518"/>
    <lineage>
        <taxon>Eukaryota</taxon>
        <taxon>Sar</taxon>
        <taxon>Stramenopiles</taxon>
        <taxon>Oomycota</taxon>
        <taxon>Peronosporomycetes</taxon>
        <taxon>Peronosporales</taxon>
        <taxon>Peronosporaceae</taxon>
        <taxon>Phytophthora</taxon>
    </lineage>
</organism>
<keyword evidence="1" id="KW-1133">Transmembrane helix</keyword>
<proteinExistence type="predicted"/>
<dbReference type="OrthoDB" id="1053178at2759"/>
<dbReference type="EMBL" id="JAGDFM010000188">
    <property type="protein sequence ID" value="KAG7383073.1"/>
    <property type="molecule type" value="Genomic_DNA"/>
</dbReference>
<evidence type="ECO:0008006" key="4">
    <source>
        <dbReference type="Google" id="ProtNLM"/>
    </source>
</evidence>
<sequence>MSRLKSKAPTEVVSLSYWVFAVWWTIILGVHVVTCVYNALYAYCYWELQHTFLNMYLDSFQLGMPPPYHHTIAIVHATMSAVHAVCILLMVGGSIWQRSLAFSPWASSTAGTKIGEGSSTSRTSSVVLQSFSKVYNKLSDRRGLCGVNGDHFHAVLVSREMVETVLQTVQAYRMSVLLPRTLLNRFYVILLALNCWSSVVVYSVLFKGDEARRRFACIVLDCVLDLVACMGVELMILLSYASDYNPKLLGFPELIWYDDEWVARALNEFRMVVVVSWSDLASRSTFSLGLVMTTMSMKELLQRLPQNLNRVAQASAPSAADVVAGSAPDWDDNLKSVVKAAVTQTYALASAE</sequence>
<accession>A0A8T1VST4</accession>
<keyword evidence="3" id="KW-1185">Reference proteome</keyword>
<evidence type="ECO:0000313" key="3">
    <source>
        <dbReference type="Proteomes" id="UP000694044"/>
    </source>
</evidence>
<feature type="transmembrane region" description="Helical" evidence="1">
    <location>
        <begin position="72"/>
        <end position="96"/>
    </location>
</feature>
<evidence type="ECO:0000313" key="2">
    <source>
        <dbReference type="EMBL" id="KAG7383073.1"/>
    </source>
</evidence>
<gene>
    <name evidence="2" type="ORF">PHYPSEUDO_004057</name>
</gene>
<comment type="caution">
    <text evidence="2">The sequence shown here is derived from an EMBL/GenBank/DDBJ whole genome shotgun (WGS) entry which is preliminary data.</text>
</comment>
<keyword evidence="1" id="KW-0812">Transmembrane</keyword>
<name>A0A8T1VST4_9STRA</name>
<reference evidence="2" key="1">
    <citation type="submission" date="2021-02" db="EMBL/GenBank/DDBJ databases">
        <authorList>
            <person name="Palmer J.M."/>
        </authorList>
    </citation>
    <scope>NUCLEOTIDE SEQUENCE</scope>
    <source>
        <strain evidence="2">SCRP734</strain>
    </source>
</reference>
<protein>
    <recommendedName>
        <fullName evidence="4">Transmembrane protein</fullName>
    </recommendedName>
</protein>
<feature type="transmembrane region" description="Helical" evidence="1">
    <location>
        <begin position="186"/>
        <end position="206"/>
    </location>
</feature>
<feature type="transmembrane region" description="Helical" evidence="1">
    <location>
        <begin position="20"/>
        <end position="46"/>
    </location>
</feature>
<dbReference type="Proteomes" id="UP000694044">
    <property type="component" value="Unassembled WGS sequence"/>
</dbReference>
<keyword evidence="1" id="KW-0472">Membrane</keyword>
<dbReference type="AlphaFoldDB" id="A0A8T1VST4"/>